<dbReference type="InterPro" id="IPR013651">
    <property type="entry name" value="ATP-grasp_RimK-type"/>
</dbReference>
<dbReference type="PANTHER" id="PTHR21621">
    <property type="entry name" value="RIBOSOMAL PROTEIN S6 MODIFICATION PROTEIN"/>
    <property type="match status" value="1"/>
</dbReference>
<evidence type="ECO:0000256" key="4">
    <source>
        <dbReference type="PROSITE-ProRule" id="PRU00409"/>
    </source>
</evidence>
<evidence type="ECO:0000256" key="1">
    <source>
        <dbReference type="ARBA" id="ARBA00022723"/>
    </source>
</evidence>
<keyword evidence="2 4" id="KW-0547">Nucleotide-binding</keyword>
<dbReference type="GO" id="GO:0043774">
    <property type="term" value="F:coenzyme F420-2 alpha-glutamyl ligase activity"/>
    <property type="evidence" value="ECO:0007669"/>
    <property type="project" value="TreeGrafter"/>
</dbReference>
<proteinExistence type="predicted"/>
<sequence length="313" mass="34842">MKTSDLHCWIVVNGYLQHDKFSSLALFIQDSAERQKIKATLIRNSDLIPVIEKGVPLLKGAFEMLPDFVLFMDKDIHLARHLELLGLPVYNSSTAIDICDSKAKTHQALAGHGIPMPKTIFPPFTYEGIERVDMDVFKQIGSELGFPLIVKESYGSFGEQVYLLQTEEELLMTIRQLGHKPFIIQEFIRHSKGRDIRVNVVGDQVVAAMQRHSEHDFRANMTAGGKAVPYTPTKEEAKLAIRCAKLLGASFAGVDLLFGEDGPLLCEVNSNSHLLNIYECTGINIADSMFEHVLNNLGKGSTTDEKTSRLADL</sequence>
<dbReference type="GO" id="GO:0005524">
    <property type="term" value="F:ATP binding"/>
    <property type="evidence" value="ECO:0007669"/>
    <property type="project" value="UniProtKB-UniRule"/>
</dbReference>
<feature type="domain" description="ATP-grasp" evidence="5">
    <location>
        <begin position="106"/>
        <end position="294"/>
    </location>
</feature>
<evidence type="ECO:0000313" key="6">
    <source>
        <dbReference type="EMBL" id="AOH55947.1"/>
    </source>
</evidence>
<dbReference type="SUPFAM" id="SSF56059">
    <property type="entry name" value="Glutathione synthetase ATP-binding domain-like"/>
    <property type="match status" value="1"/>
</dbReference>
<dbReference type="Gene3D" id="3.30.1490.20">
    <property type="entry name" value="ATP-grasp fold, A domain"/>
    <property type="match status" value="1"/>
</dbReference>
<dbReference type="EMBL" id="CP017080">
    <property type="protein sequence ID" value="AOH55947.1"/>
    <property type="molecule type" value="Genomic_DNA"/>
</dbReference>
<dbReference type="GO" id="GO:0046872">
    <property type="term" value="F:metal ion binding"/>
    <property type="evidence" value="ECO:0007669"/>
    <property type="project" value="UniProtKB-KW"/>
</dbReference>
<dbReference type="InterPro" id="IPR013815">
    <property type="entry name" value="ATP_grasp_subdomain_1"/>
</dbReference>
<dbReference type="Proteomes" id="UP000077926">
    <property type="component" value="Chromosome"/>
</dbReference>
<dbReference type="STRING" id="264697.ABE28_016415"/>
<dbReference type="AlphaFoldDB" id="A0A1B3XRX9"/>
<reference evidence="6 7" key="1">
    <citation type="submission" date="2016-08" db="EMBL/GenBank/DDBJ databases">
        <title>Complete genome sequence of Bacillus muralis G25-68, a strain with toxicity to nematodes.</title>
        <authorList>
            <person name="Zheng Z."/>
        </authorList>
    </citation>
    <scope>NUCLEOTIDE SEQUENCE [LARGE SCALE GENOMIC DNA]</scope>
    <source>
        <strain evidence="6 7">G25-68</strain>
    </source>
</reference>
<evidence type="ECO:0000256" key="2">
    <source>
        <dbReference type="ARBA" id="ARBA00022741"/>
    </source>
</evidence>
<dbReference type="InterPro" id="IPR011761">
    <property type="entry name" value="ATP-grasp"/>
</dbReference>
<accession>A0A1B3XRX9</accession>
<dbReference type="PROSITE" id="PS50975">
    <property type="entry name" value="ATP_GRASP"/>
    <property type="match status" value="1"/>
</dbReference>
<gene>
    <name evidence="6" type="ORF">ABE28_016415</name>
</gene>
<dbReference type="InterPro" id="IPR004666">
    <property type="entry name" value="Rp_bS6_RimK/Lys_biosynth_LsyX"/>
</dbReference>
<keyword evidence="1" id="KW-0479">Metal-binding</keyword>
<protein>
    <recommendedName>
        <fullName evidence="5">ATP-grasp domain-containing protein</fullName>
    </recommendedName>
</protein>
<dbReference type="OrthoDB" id="9786585at2"/>
<dbReference type="RefSeq" id="WP_064465884.1">
    <property type="nucleotide sequence ID" value="NZ_CP017080.1"/>
</dbReference>
<evidence type="ECO:0000259" key="5">
    <source>
        <dbReference type="PROSITE" id="PS50975"/>
    </source>
</evidence>
<dbReference type="Gene3D" id="3.30.470.20">
    <property type="entry name" value="ATP-grasp fold, B domain"/>
    <property type="match status" value="1"/>
</dbReference>
<dbReference type="NCBIfam" id="TIGR00768">
    <property type="entry name" value="rimK_fam"/>
    <property type="match status" value="1"/>
</dbReference>
<dbReference type="Gene3D" id="3.40.50.20">
    <property type="match status" value="1"/>
</dbReference>
<evidence type="ECO:0000313" key="7">
    <source>
        <dbReference type="Proteomes" id="UP000077926"/>
    </source>
</evidence>
<keyword evidence="3 4" id="KW-0067">ATP-binding</keyword>
<organism evidence="6 7">
    <name type="scientific">Peribacillus muralis</name>
    <dbReference type="NCBI Taxonomy" id="264697"/>
    <lineage>
        <taxon>Bacteria</taxon>
        <taxon>Bacillati</taxon>
        <taxon>Bacillota</taxon>
        <taxon>Bacilli</taxon>
        <taxon>Bacillales</taxon>
        <taxon>Bacillaceae</taxon>
        <taxon>Peribacillus</taxon>
    </lineage>
</organism>
<dbReference type="Pfam" id="PF08443">
    <property type="entry name" value="RimK"/>
    <property type="match status" value="1"/>
</dbReference>
<dbReference type="GO" id="GO:0005737">
    <property type="term" value="C:cytoplasm"/>
    <property type="evidence" value="ECO:0007669"/>
    <property type="project" value="TreeGrafter"/>
</dbReference>
<name>A0A1B3XRX9_9BACI</name>
<dbReference type="KEGG" id="bmur:ABE28_016415"/>
<dbReference type="PANTHER" id="PTHR21621:SF2">
    <property type="entry name" value="COENZYME GAMMA-F420-2:ALPHA-L-GLUTAMATE LIGASE"/>
    <property type="match status" value="1"/>
</dbReference>
<evidence type="ECO:0000256" key="3">
    <source>
        <dbReference type="ARBA" id="ARBA00022840"/>
    </source>
</evidence>
<keyword evidence="7" id="KW-1185">Reference proteome</keyword>